<feature type="region of interest" description="Disordered" evidence="1">
    <location>
        <begin position="164"/>
        <end position="200"/>
    </location>
</feature>
<accession>A0A3M0DSK4</accession>
<evidence type="ECO:0000256" key="1">
    <source>
        <dbReference type="SAM" id="MobiDB-lite"/>
    </source>
</evidence>
<keyword evidence="6" id="KW-1185">Reference proteome</keyword>
<dbReference type="Proteomes" id="UP000282007">
    <property type="component" value="Chromosome"/>
</dbReference>
<protein>
    <recommendedName>
        <fullName evidence="7">Cohesin domain-containing protein</fullName>
    </recommendedName>
</protein>
<reference evidence="4 5" key="1">
    <citation type="journal article" date="2015" name="Stand. Genomic Sci.">
        <title>Genomic Encyclopedia of Bacterial and Archaeal Type Strains, Phase III: the genomes of soil and plant-associated and newly described type strains.</title>
        <authorList>
            <person name="Whitman W.B."/>
            <person name="Woyke T."/>
            <person name="Klenk H.P."/>
            <person name="Zhou Y."/>
            <person name="Lilburn T.G."/>
            <person name="Beck B.J."/>
            <person name="De Vos P."/>
            <person name="Vandamme P."/>
            <person name="Eisen J.A."/>
            <person name="Garrity G."/>
            <person name="Hugenholtz P."/>
            <person name="Kyrpides N.C."/>
        </authorList>
    </citation>
    <scope>NUCLEOTIDE SEQUENCE [LARGE SCALE GENOMIC DNA]</scope>
    <source>
        <strain evidence="4 5">CGMCC 1.10124</strain>
    </source>
</reference>
<organism evidence="4 5">
    <name type="scientific">Haloplanus aerogenes</name>
    <dbReference type="NCBI Taxonomy" id="660522"/>
    <lineage>
        <taxon>Archaea</taxon>
        <taxon>Methanobacteriati</taxon>
        <taxon>Methanobacteriota</taxon>
        <taxon>Stenosarchaea group</taxon>
        <taxon>Halobacteria</taxon>
        <taxon>Halobacteriales</taxon>
        <taxon>Haloferacaceae</taxon>
        <taxon>Haloplanus</taxon>
    </lineage>
</organism>
<feature type="transmembrane region" description="Helical" evidence="2">
    <location>
        <begin position="214"/>
        <end position="231"/>
    </location>
</feature>
<dbReference type="AlphaFoldDB" id="A0A3M0DSK4"/>
<sequence>MNGHTVRDLLTVHGRRLAAVVLVTLVVAVATVGAAGATTVRLSSADDVSVSETTTVDVVVNDADSGVGAYNVTVALTNPSIASITDVELLGNPSDRTSRVERAADGSSVTMVAALMDTADTGTVTIARVTLRADGTGSTGLDLTVAALGDERGDSYTVGTETTSLTVLGDGNGESGSIGTDQSDEAASMDSSSDGPAVENQVRNTRLDELTQDPRYLVGIIALALIALLLLRRLT</sequence>
<reference evidence="3 6" key="2">
    <citation type="submission" date="2018-07" db="EMBL/GenBank/DDBJ databases">
        <title>Genome sequences of Haloplanus aerogenes JCM 16430T.</title>
        <authorList>
            <person name="Kim Y.B."/>
            <person name="Roh S.W."/>
        </authorList>
    </citation>
    <scope>NUCLEOTIDE SEQUENCE [LARGE SCALE GENOMIC DNA]</scope>
    <source>
        <strain evidence="3 6">JCM 16430</strain>
    </source>
</reference>
<dbReference type="EMBL" id="REFS01000001">
    <property type="protein sequence ID" value="RMB24962.1"/>
    <property type="molecule type" value="Genomic_DNA"/>
</dbReference>
<keyword evidence="2" id="KW-0812">Transmembrane</keyword>
<dbReference type="Gene3D" id="2.60.40.680">
    <property type="match status" value="1"/>
</dbReference>
<evidence type="ECO:0008006" key="7">
    <source>
        <dbReference type="Google" id="ProtNLM"/>
    </source>
</evidence>
<dbReference type="EMBL" id="CP034145">
    <property type="protein sequence ID" value="AZH25271.1"/>
    <property type="molecule type" value="Genomic_DNA"/>
</dbReference>
<dbReference type="RefSeq" id="WP_121918811.1">
    <property type="nucleotide sequence ID" value="NZ_CP034145.1"/>
</dbReference>
<evidence type="ECO:0000313" key="5">
    <source>
        <dbReference type="Proteomes" id="UP000277326"/>
    </source>
</evidence>
<gene>
    <name evidence="4" type="ORF">ATH50_0042</name>
    <name evidence="3" type="ORF">DU502_07705</name>
</gene>
<feature type="compositionally biased region" description="Low complexity" evidence="1">
    <location>
        <begin position="185"/>
        <end position="194"/>
    </location>
</feature>
<dbReference type="OrthoDB" id="293699at2157"/>
<evidence type="ECO:0000256" key="2">
    <source>
        <dbReference type="SAM" id="Phobius"/>
    </source>
</evidence>
<evidence type="ECO:0000313" key="3">
    <source>
        <dbReference type="EMBL" id="AZH25271.1"/>
    </source>
</evidence>
<name>A0A3M0DSK4_9EURY</name>
<dbReference type="KEGG" id="haer:DU502_07705"/>
<reference evidence="4" key="3">
    <citation type="submission" date="2018-10" db="EMBL/GenBank/DDBJ databases">
        <authorList>
            <person name="Whitman W."/>
            <person name="Huntemann M."/>
            <person name="Clum A."/>
            <person name="Pillay M."/>
            <person name="Palaniappan K."/>
            <person name="Varghese N."/>
            <person name="Mikhailova N."/>
            <person name="Stamatis D."/>
            <person name="Reddy T."/>
            <person name="Daum C."/>
            <person name="Shapiro N."/>
            <person name="Ivanova N."/>
            <person name="Kyrpides N."/>
            <person name="Woyke T."/>
        </authorList>
    </citation>
    <scope>NUCLEOTIDE SEQUENCE</scope>
    <source>
        <strain evidence="4">CGMCC 1.10124</strain>
    </source>
</reference>
<dbReference type="Proteomes" id="UP000277326">
    <property type="component" value="Unassembled WGS sequence"/>
</dbReference>
<proteinExistence type="predicted"/>
<dbReference type="GeneID" id="38471161"/>
<evidence type="ECO:0000313" key="6">
    <source>
        <dbReference type="Proteomes" id="UP000282007"/>
    </source>
</evidence>
<keyword evidence="2" id="KW-0472">Membrane</keyword>
<keyword evidence="2" id="KW-1133">Transmembrane helix</keyword>
<evidence type="ECO:0000313" key="4">
    <source>
        <dbReference type="EMBL" id="RMB24962.1"/>
    </source>
</evidence>